<dbReference type="Proteomes" id="UP000252355">
    <property type="component" value="Unassembled WGS sequence"/>
</dbReference>
<proteinExistence type="predicted"/>
<name>A0A367ZU39_9BACT</name>
<dbReference type="EMBL" id="QOQW01000001">
    <property type="protein sequence ID" value="RCK81665.1"/>
    <property type="molecule type" value="Genomic_DNA"/>
</dbReference>
<evidence type="ECO:0000313" key="3">
    <source>
        <dbReference type="Proteomes" id="UP000252355"/>
    </source>
</evidence>
<dbReference type="AlphaFoldDB" id="A0A367ZU39"/>
<gene>
    <name evidence="2" type="ORF">OZSIB_0799</name>
</gene>
<accession>A0A367ZU39</accession>
<evidence type="ECO:0000256" key="1">
    <source>
        <dbReference type="SAM" id="MobiDB-lite"/>
    </source>
</evidence>
<reference evidence="2 3" key="1">
    <citation type="submission" date="2018-05" db="EMBL/GenBank/DDBJ databases">
        <title>A metagenomic window into the 2 km-deep terrestrial subsurface aquifer revealed taxonomically and functionally diverse microbial community comprising novel uncultured bacterial lineages.</title>
        <authorList>
            <person name="Kadnikov V.V."/>
            <person name="Mardanov A.V."/>
            <person name="Beletsky A.V."/>
            <person name="Banks D."/>
            <person name="Pimenov N.V."/>
            <person name="Frank Y.A."/>
            <person name="Karnachuk O.V."/>
            <person name="Ravin N.V."/>
        </authorList>
    </citation>
    <scope>NUCLEOTIDE SEQUENCE [LARGE SCALE GENOMIC DNA]</scope>
    <source>
        <strain evidence="2">BY5</strain>
    </source>
</reference>
<protein>
    <submittedName>
        <fullName evidence="2">Uncharacterized protein</fullName>
    </submittedName>
</protein>
<evidence type="ECO:0000313" key="2">
    <source>
        <dbReference type="EMBL" id="RCK81665.1"/>
    </source>
</evidence>
<feature type="region of interest" description="Disordered" evidence="1">
    <location>
        <begin position="39"/>
        <end position="69"/>
    </location>
</feature>
<comment type="caution">
    <text evidence="2">The sequence shown here is derived from an EMBL/GenBank/DDBJ whole genome shotgun (WGS) entry which is preliminary data.</text>
</comment>
<sequence>MIAQPAGSVQTSGCLSRRLGAVRAGGWACWARDHPARSQWGLGGSAAGEPAATTPSPPVAGRGWRLPLG</sequence>
<organism evidence="2 3">
    <name type="scientific">Candidatus Ozemobacter sibiricus</name>
    <dbReference type="NCBI Taxonomy" id="2268124"/>
    <lineage>
        <taxon>Bacteria</taxon>
        <taxon>Candidatus Ozemobacteria</taxon>
        <taxon>Candidatus Ozemobacterales</taxon>
        <taxon>Candidatus Ozemobacteraceae</taxon>
        <taxon>Candidatus Ozemobacter</taxon>
    </lineage>
</organism>